<dbReference type="PROSITE" id="PS51257">
    <property type="entry name" value="PROKAR_LIPOPROTEIN"/>
    <property type="match status" value="1"/>
</dbReference>
<proteinExistence type="predicted"/>
<sequence length="147" mass="14895">MSSRISATLLAVLVVSGALTACTADPEAPRAVPITEVNIGDCFSSDADLTVATLASSCADPHLYEVLSAAPSELGDAFPGDDALASEADARCSAEFAELGRDTVAGLSALHLVPSEQTWSEGDRDVVCLIASSDGAELSGSRLPTNG</sequence>
<feature type="domain" description="Septum formation-related" evidence="2">
    <location>
        <begin position="40"/>
        <end position="136"/>
    </location>
</feature>
<evidence type="ECO:0000313" key="4">
    <source>
        <dbReference type="Proteomes" id="UP000490386"/>
    </source>
</evidence>
<dbReference type="EMBL" id="WBJX01000001">
    <property type="protein sequence ID" value="KAB1639718.1"/>
    <property type="molecule type" value="Genomic_DNA"/>
</dbReference>
<evidence type="ECO:0000259" key="2">
    <source>
        <dbReference type="Pfam" id="PF13845"/>
    </source>
</evidence>
<comment type="caution">
    <text evidence="3">The sequence shown here is derived from an EMBL/GenBank/DDBJ whole genome shotgun (WGS) entry which is preliminary data.</text>
</comment>
<organism evidence="3 4">
    <name type="scientific">Pseudoclavibacter terrae</name>
    <dbReference type="NCBI Taxonomy" id="1530195"/>
    <lineage>
        <taxon>Bacteria</taxon>
        <taxon>Bacillati</taxon>
        <taxon>Actinomycetota</taxon>
        <taxon>Actinomycetes</taxon>
        <taxon>Micrococcales</taxon>
        <taxon>Microbacteriaceae</taxon>
        <taxon>Pseudoclavibacter</taxon>
    </lineage>
</organism>
<evidence type="ECO:0000256" key="1">
    <source>
        <dbReference type="SAM" id="SignalP"/>
    </source>
</evidence>
<keyword evidence="1" id="KW-0732">Signal</keyword>
<gene>
    <name evidence="3" type="ORF">F8O03_05210</name>
</gene>
<reference evidence="3 4" key="1">
    <citation type="submission" date="2019-09" db="EMBL/GenBank/DDBJ databases">
        <title>Phylogeny of genus Pseudoclavibacter and closely related genus.</title>
        <authorList>
            <person name="Li Y."/>
        </authorList>
    </citation>
    <scope>NUCLEOTIDE SEQUENCE [LARGE SCALE GENOMIC DNA]</scope>
    <source>
        <strain evidence="3 4">THG-MD12</strain>
    </source>
</reference>
<feature type="chain" id="PRO_5038951371" description="Septum formation-related domain-containing protein" evidence="1">
    <location>
        <begin position="21"/>
        <end position="147"/>
    </location>
</feature>
<protein>
    <recommendedName>
        <fullName evidence="2">Septum formation-related domain-containing protein</fullName>
    </recommendedName>
</protein>
<feature type="signal peptide" evidence="1">
    <location>
        <begin position="1"/>
        <end position="20"/>
    </location>
</feature>
<accession>A0A7J5B6C5</accession>
<dbReference type="RefSeq" id="WP_151422886.1">
    <property type="nucleotide sequence ID" value="NZ_WBJX01000001.1"/>
</dbReference>
<name>A0A7J5B6C5_9MICO</name>
<dbReference type="InterPro" id="IPR026004">
    <property type="entry name" value="Septum_form"/>
</dbReference>
<dbReference type="Proteomes" id="UP000490386">
    <property type="component" value="Unassembled WGS sequence"/>
</dbReference>
<dbReference type="Pfam" id="PF13845">
    <property type="entry name" value="Septum_form"/>
    <property type="match status" value="1"/>
</dbReference>
<evidence type="ECO:0000313" key="3">
    <source>
        <dbReference type="EMBL" id="KAB1639718.1"/>
    </source>
</evidence>
<dbReference type="OrthoDB" id="3628931at2"/>
<dbReference type="AlphaFoldDB" id="A0A7J5B6C5"/>
<keyword evidence="4" id="KW-1185">Reference proteome</keyword>